<evidence type="ECO:0000313" key="2">
    <source>
        <dbReference type="EMBL" id="OZY84287.1"/>
    </source>
</evidence>
<accession>A0A266Q339</accession>
<dbReference type="RefSeq" id="WP_078042131.1">
    <property type="nucleotide sequence ID" value="NZ_NHNI01000002.1"/>
</dbReference>
<organism evidence="2 3">
    <name type="scientific">Cellvibrio mixtus</name>
    <dbReference type="NCBI Taxonomy" id="39650"/>
    <lineage>
        <taxon>Bacteria</taxon>
        <taxon>Pseudomonadati</taxon>
        <taxon>Pseudomonadota</taxon>
        <taxon>Gammaproteobacteria</taxon>
        <taxon>Cellvibrionales</taxon>
        <taxon>Cellvibrionaceae</taxon>
        <taxon>Cellvibrio</taxon>
    </lineage>
</organism>
<protein>
    <recommendedName>
        <fullName evidence="1">Transcriptional regulator SutA RNAP-binding domain-containing protein</fullName>
    </recommendedName>
</protein>
<dbReference type="STRING" id="1209072.GCA_000766945_03782"/>
<name>A0A266Q339_9GAMM</name>
<evidence type="ECO:0000313" key="3">
    <source>
        <dbReference type="Proteomes" id="UP000216101"/>
    </source>
</evidence>
<dbReference type="AlphaFoldDB" id="A0A266Q339"/>
<dbReference type="EMBL" id="NHNI01000002">
    <property type="protein sequence ID" value="OZY84287.1"/>
    <property type="molecule type" value="Genomic_DNA"/>
</dbReference>
<gene>
    <name evidence="2" type="ORF">CBP51_13785</name>
</gene>
<reference evidence="3" key="1">
    <citation type="submission" date="2017-05" db="EMBL/GenBank/DDBJ databases">
        <authorList>
            <person name="Barney B.M."/>
        </authorList>
    </citation>
    <scope>NUCLEOTIDE SEQUENCE [LARGE SCALE GENOMIC DNA]</scope>
    <source>
        <strain evidence="3">PSBB022</strain>
    </source>
</reference>
<dbReference type="InterPro" id="IPR049191">
    <property type="entry name" value="SutA_RBD"/>
</dbReference>
<evidence type="ECO:0000259" key="1">
    <source>
        <dbReference type="Pfam" id="PF20661"/>
    </source>
</evidence>
<sequence length="105" mass="11984">MIKPTKTRRQLHQELEAQIQEYLTQGGQVNEVPRGLSGRADANGPLISIFDGSGQEDRTPLPEVVAAIEARKKPHLAQKPKKRRPHKKVILDDFGQPLRWEWVEE</sequence>
<comment type="caution">
    <text evidence="2">The sequence shown here is derived from an EMBL/GenBank/DDBJ whole genome shotgun (WGS) entry which is preliminary data.</text>
</comment>
<dbReference type="Pfam" id="PF20661">
    <property type="entry name" value="SutA-RBD"/>
    <property type="match status" value="1"/>
</dbReference>
<proteinExistence type="predicted"/>
<feature type="domain" description="Transcriptional regulator SutA RNAP-binding" evidence="1">
    <location>
        <begin position="6"/>
        <end position="39"/>
    </location>
</feature>
<dbReference type="Proteomes" id="UP000216101">
    <property type="component" value="Unassembled WGS sequence"/>
</dbReference>
<keyword evidence="3" id="KW-1185">Reference proteome</keyword>